<organism evidence="2 3">
    <name type="scientific">Ktedonobacter robiniae</name>
    <dbReference type="NCBI Taxonomy" id="2778365"/>
    <lineage>
        <taxon>Bacteria</taxon>
        <taxon>Bacillati</taxon>
        <taxon>Chloroflexota</taxon>
        <taxon>Ktedonobacteria</taxon>
        <taxon>Ktedonobacterales</taxon>
        <taxon>Ktedonobacteraceae</taxon>
        <taxon>Ktedonobacter</taxon>
    </lineage>
</organism>
<keyword evidence="3" id="KW-1185">Reference proteome</keyword>
<dbReference type="InterPro" id="IPR014061">
    <property type="entry name" value="BrxL-like"/>
</dbReference>
<evidence type="ECO:0000313" key="3">
    <source>
        <dbReference type="Proteomes" id="UP000654345"/>
    </source>
</evidence>
<gene>
    <name evidence="2" type="ORF">KSB_77440</name>
</gene>
<feature type="domain" description="BREX system Lon protease-like BrxL N-terminal" evidence="1">
    <location>
        <begin position="19"/>
        <end position="153"/>
    </location>
</feature>
<sequence>MAIGKAEFKPNQLDHLLFEAFPGLVIRKDLTQEIRGTSKAPSYVIEFMLGKYCANLFDDNEVREGLRLVNGEIARYIPRGDETEMVKAAIREHAPHRLIDLVQVELNEKLRAGVYWASLRTANIQNVNISPEIVKKHQRLLLAGVWCKLVLIYDDDIQYNKRTYPFVIQRLDPIQISHVDLDEYLAGRALFTRDQWIDVLVRTMGYEPKHPRMTQRIKLLYLVRMIPLVENNYHLIELGPRQTGKSFCFTEFSPYGSLLAGGSITVPKLFVSNTNPPQPGLVTHADVVGFDEIAGSSFNADDDKNLYKSYMENGSVNRGTIPVNGDAGFVFNGNIEFDPRNGMLAEHLFKPLPASISDDTAFHDRWAAYLPGWELPKLTPEMFTRHVGFILDYTSELFHRELRRINNYGTLWEQWFEAPVNQWSARDQRSINRTFSGLTKLIFPAGVMEKEDARLLLELAMELRLRVLVQLHIMSSQEFRTTELSYIDKDTGETNVVRIIGEGEGNSEAF</sequence>
<dbReference type="Proteomes" id="UP000654345">
    <property type="component" value="Unassembled WGS sequence"/>
</dbReference>
<dbReference type="Pfam" id="PF20442">
    <property type="entry name" value="BrxL_N"/>
    <property type="match status" value="1"/>
</dbReference>
<protein>
    <recommendedName>
        <fullName evidence="1">BREX system Lon protease-like BrxL N-terminal domain-containing protein</fullName>
    </recommendedName>
</protein>
<dbReference type="InterPro" id="IPR046838">
    <property type="entry name" value="BrxL_N"/>
</dbReference>
<dbReference type="Pfam" id="PF13337">
    <property type="entry name" value="BrxL_ATPase"/>
    <property type="match status" value="1"/>
</dbReference>
<accession>A0ABQ3V285</accession>
<dbReference type="EMBL" id="BNJG01000003">
    <property type="protein sequence ID" value="GHO59269.1"/>
    <property type="molecule type" value="Genomic_DNA"/>
</dbReference>
<comment type="caution">
    <text evidence="2">The sequence shown here is derived from an EMBL/GenBank/DDBJ whole genome shotgun (WGS) entry which is preliminary data.</text>
</comment>
<dbReference type="NCBIfam" id="TIGR02688">
    <property type="entry name" value="BREX system Lon protease-like protein BrxL"/>
    <property type="match status" value="1"/>
</dbReference>
<proteinExistence type="predicted"/>
<evidence type="ECO:0000313" key="2">
    <source>
        <dbReference type="EMBL" id="GHO59269.1"/>
    </source>
</evidence>
<name>A0ABQ3V285_9CHLR</name>
<evidence type="ECO:0000259" key="1">
    <source>
        <dbReference type="Pfam" id="PF20442"/>
    </source>
</evidence>
<reference evidence="2 3" key="1">
    <citation type="journal article" date="2021" name="Int. J. Syst. Evol. Microbiol.">
        <title>Reticulibacter mediterranei gen. nov., sp. nov., within the new family Reticulibacteraceae fam. nov., and Ktedonospora formicarum gen. nov., sp. nov., Ktedonobacter robiniae sp. nov., Dictyobacter formicarum sp. nov. and Dictyobacter arantiisoli sp. nov., belonging to the class Ktedonobacteria.</title>
        <authorList>
            <person name="Yabe S."/>
            <person name="Zheng Y."/>
            <person name="Wang C.M."/>
            <person name="Sakai Y."/>
            <person name="Abe K."/>
            <person name="Yokota A."/>
            <person name="Donadio S."/>
            <person name="Cavaletti L."/>
            <person name="Monciardini P."/>
        </authorList>
    </citation>
    <scope>NUCLEOTIDE SEQUENCE [LARGE SCALE GENOMIC DNA]</scope>
    <source>
        <strain evidence="2 3">SOSP1-30</strain>
    </source>
</reference>